<proteinExistence type="predicted"/>
<protein>
    <submittedName>
        <fullName evidence="1">Uncharacterized protein</fullName>
    </submittedName>
</protein>
<dbReference type="GO" id="GO:0003677">
    <property type="term" value="F:DNA binding"/>
    <property type="evidence" value="ECO:0007669"/>
    <property type="project" value="InterPro"/>
</dbReference>
<dbReference type="Proteomes" id="UP000735302">
    <property type="component" value="Unassembled WGS sequence"/>
</dbReference>
<sequence>MFPQRFLPPPFPIKAYSDGLKIDATDLLGSLLQALQLQNLESMKATCFDELCPSLSKKDLSGMTIVQKRMCPKCSKYHSTVKMNAQKRVCDLKKKNEHDENDDGEFVEEEEMSFPSNWRNSFEIINGNYMI</sequence>
<evidence type="ECO:0000313" key="1">
    <source>
        <dbReference type="EMBL" id="GFO05449.1"/>
    </source>
</evidence>
<gene>
    <name evidence="1" type="ORF">PoB_003195400</name>
</gene>
<organism evidence="1 2">
    <name type="scientific">Plakobranchus ocellatus</name>
    <dbReference type="NCBI Taxonomy" id="259542"/>
    <lineage>
        <taxon>Eukaryota</taxon>
        <taxon>Metazoa</taxon>
        <taxon>Spiralia</taxon>
        <taxon>Lophotrochozoa</taxon>
        <taxon>Mollusca</taxon>
        <taxon>Gastropoda</taxon>
        <taxon>Heterobranchia</taxon>
        <taxon>Euthyneura</taxon>
        <taxon>Panpulmonata</taxon>
        <taxon>Sacoglossa</taxon>
        <taxon>Placobranchoidea</taxon>
        <taxon>Plakobranchidae</taxon>
        <taxon>Plakobranchus</taxon>
    </lineage>
</organism>
<keyword evidence="2" id="KW-1185">Reference proteome</keyword>
<evidence type="ECO:0000313" key="2">
    <source>
        <dbReference type="Proteomes" id="UP000735302"/>
    </source>
</evidence>
<reference evidence="1 2" key="1">
    <citation type="journal article" date="2021" name="Elife">
        <title>Chloroplast acquisition without the gene transfer in kleptoplastic sea slugs, Plakobranchus ocellatus.</title>
        <authorList>
            <person name="Maeda T."/>
            <person name="Takahashi S."/>
            <person name="Yoshida T."/>
            <person name="Shimamura S."/>
            <person name="Takaki Y."/>
            <person name="Nagai Y."/>
            <person name="Toyoda A."/>
            <person name="Suzuki Y."/>
            <person name="Arimoto A."/>
            <person name="Ishii H."/>
            <person name="Satoh N."/>
            <person name="Nishiyama T."/>
            <person name="Hasebe M."/>
            <person name="Maruyama T."/>
            <person name="Minagawa J."/>
            <person name="Obokata J."/>
            <person name="Shigenobu S."/>
        </authorList>
    </citation>
    <scope>NUCLEOTIDE SEQUENCE [LARGE SCALE GENOMIC DNA]</scope>
</reference>
<dbReference type="SUPFAM" id="SSF103612">
    <property type="entry name" value="SBT domain"/>
    <property type="match status" value="1"/>
</dbReference>
<dbReference type="GO" id="GO:0005634">
    <property type="term" value="C:nucleus"/>
    <property type="evidence" value="ECO:0007669"/>
    <property type="project" value="InterPro"/>
</dbReference>
<dbReference type="EMBL" id="BLXT01003748">
    <property type="protein sequence ID" value="GFO05449.1"/>
    <property type="molecule type" value="Genomic_DNA"/>
</dbReference>
<dbReference type="AlphaFoldDB" id="A0AAV4ACT1"/>
<accession>A0AAV4ACT1</accession>
<comment type="caution">
    <text evidence="1">The sequence shown here is derived from an EMBL/GenBank/DDBJ whole genome shotgun (WGS) entry which is preliminary data.</text>
</comment>
<name>A0AAV4ACT1_9GAST</name>
<dbReference type="InterPro" id="IPR036893">
    <property type="entry name" value="SBP_sf"/>
</dbReference>